<evidence type="ECO:0000313" key="2">
    <source>
        <dbReference type="Proteomes" id="UP000286908"/>
    </source>
</evidence>
<evidence type="ECO:0008006" key="3">
    <source>
        <dbReference type="Google" id="ProtNLM"/>
    </source>
</evidence>
<proteinExistence type="predicted"/>
<organism evidence="1 2">
    <name type="scientific">Morganella morganii</name>
    <name type="common">Proteus morganii</name>
    <dbReference type="NCBI Taxonomy" id="582"/>
    <lineage>
        <taxon>Bacteria</taxon>
        <taxon>Pseudomonadati</taxon>
        <taxon>Pseudomonadota</taxon>
        <taxon>Gammaproteobacteria</taxon>
        <taxon>Enterobacterales</taxon>
        <taxon>Morganellaceae</taxon>
        <taxon>Morganella</taxon>
    </lineage>
</organism>
<protein>
    <recommendedName>
        <fullName evidence="3">Transglycosylase SLT domain-containing protein</fullName>
    </recommendedName>
</protein>
<reference evidence="1 2" key="1">
    <citation type="submission" date="2017-08" db="EMBL/GenBank/DDBJ databases">
        <title>Draft genome sequence of pheromone producing symbiont Morganella morganii, of the female New Zealand grass grub Costelytra giveni.</title>
        <authorList>
            <person name="Laugraud A."/>
            <person name="Young S.D."/>
            <person name="Hurst M.H."/>
        </authorList>
    </citation>
    <scope>NUCLEOTIDE SEQUENCE [LARGE SCALE GENOMIC DNA]</scope>
    <source>
        <strain evidence="1 2">MMsCG</strain>
    </source>
</reference>
<dbReference type="OrthoDB" id="8812843at2"/>
<accession>A0A433ZY06</accession>
<dbReference type="Proteomes" id="UP000286908">
    <property type="component" value="Unassembled WGS sequence"/>
</dbReference>
<comment type="caution">
    <text evidence="1">The sequence shown here is derived from an EMBL/GenBank/DDBJ whole genome shotgun (WGS) entry which is preliminary data.</text>
</comment>
<name>A0A433ZY06_MORMO</name>
<gene>
    <name evidence="1" type="ORF">CKG00_11905</name>
</gene>
<sequence>MSDLMDLCNADSNANYPKWGVIDAAWWQTFGGDDYLNKYKDSYLIYHKSSIKKIASQYRIPADLLGSVARIEAGGKPDGVKQYVVLPLRQLDYSGPDWIDKHLTMTNPPENTSIGIVAIQIRIISEMFGKDPRKLSTNEVNYISNCLQKDLFNLSVVAKHLYDLIVYDFPDIDTTNLTDEQFIIAGSRYNRGKERNLNDFKQSINADTSDYSSRVYTSYGRTMLRNRNKVKALLEIK</sequence>
<dbReference type="AlphaFoldDB" id="A0A433ZY06"/>
<evidence type="ECO:0000313" key="1">
    <source>
        <dbReference type="EMBL" id="RUT67004.1"/>
    </source>
</evidence>
<dbReference type="EMBL" id="NRQY01000001">
    <property type="protein sequence ID" value="RUT67004.1"/>
    <property type="molecule type" value="Genomic_DNA"/>
</dbReference>